<evidence type="ECO:0000313" key="2">
    <source>
        <dbReference type="EMBL" id="KAK7485436.1"/>
    </source>
</evidence>
<dbReference type="AlphaFoldDB" id="A0ABD0KEI7"/>
<feature type="compositionally biased region" description="Basic and acidic residues" evidence="1">
    <location>
        <begin position="9"/>
        <end position="18"/>
    </location>
</feature>
<protein>
    <submittedName>
        <fullName evidence="2">Uncharacterized protein</fullName>
    </submittedName>
</protein>
<dbReference type="Proteomes" id="UP001519460">
    <property type="component" value="Unassembled WGS sequence"/>
</dbReference>
<feature type="region of interest" description="Disordered" evidence="1">
    <location>
        <begin position="1"/>
        <end position="23"/>
    </location>
</feature>
<name>A0ABD0KEI7_9CAEN</name>
<gene>
    <name evidence="2" type="ORF">BaRGS_00023384</name>
</gene>
<accession>A0ABD0KEI7</accession>
<comment type="caution">
    <text evidence="2">The sequence shown here is derived from an EMBL/GenBank/DDBJ whole genome shotgun (WGS) entry which is preliminary data.</text>
</comment>
<evidence type="ECO:0000313" key="3">
    <source>
        <dbReference type="Proteomes" id="UP001519460"/>
    </source>
</evidence>
<proteinExistence type="predicted"/>
<dbReference type="EMBL" id="JACVVK020000195">
    <property type="protein sequence ID" value="KAK7485436.1"/>
    <property type="molecule type" value="Genomic_DNA"/>
</dbReference>
<reference evidence="2 3" key="1">
    <citation type="journal article" date="2023" name="Sci. Data">
        <title>Genome assembly of the Korean intertidal mud-creeper Batillaria attramentaria.</title>
        <authorList>
            <person name="Patra A.K."/>
            <person name="Ho P.T."/>
            <person name="Jun S."/>
            <person name="Lee S.J."/>
            <person name="Kim Y."/>
            <person name="Won Y.J."/>
        </authorList>
    </citation>
    <scope>NUCLEOTIDE SEQUENCE [LARGE SCALE GENOMIC DNA]</scope>
    <source>
        <strain evidence="2">Wonlab-2016</strain>
    </source>
</reference>
<evidence type="ECO:0000256" key="1">
    <source>
        <dbReference type="SAM" id="MobiDB-lite"/>
    </source>
</evidence>
<keyword evidence="3" id="KW-1185">Reference proteome</keyword>
<sequence length="97" mass="11068">MQQHTQTSEGKRPTDKGHSNTNQYKYYINRPSIHSPLAAVTSKSTWQLPLLTNKSLCSTRILKRPFKLDVMLHCTSAQSLQPVCHTKHTALYAEELM</sequence>
<organism evidence="2 3">
    <name type="scientific">Batillaria attramentaria</name>
    <dbReference type="NCBI Taxonomy" id="370345"/>
    <lineage>
        <taxon>Eukaryota</taxon>
        <taxon>Metazoa</taxon>
        <taxon>Spiralia</taxon>
        <taxon>Lophotrochozoa</taxon>
        <taxon>Mollusca</taxon>
        <taxon>Gastropoda</taxon>
        <taxon>Caenogastropoda</taxon>
        <taxon>Sorbeoconcha</taxon>
        <taxon>Cerithioidea</taxon>
        <taxon>Batillariidae</taxon>
        <taxon>Batillaria</taxon>
    </lineage>
</organism>